<gene>
    <name evidence="2" type="ORF">QF092_01360</name>
</gene>
<name>A0ABY8Q753_9RHOB</name>
<dbReference type="Gene3D" id="1.10.260.40">
    <property type="entry name" value="lambda repressor-like DNA-binding domains"/>
    <property type="match status" value="1"/>
</dbReference>
<reference evidence="2 3" key="1">
    <citation type="submission" date="2023-04" db="EMBL/GenBank/DDBJ databases">
        <title>YMD61, complete Genome.</title>
        <authorList>
            <person name="Zhang J."/>
        </authorList>
    </citation>
    <scope>NUCLEOTIDE SEQUENCE [LARGE SCALE GENOMIC DNA]</scope>
    <source>
        <strain evidence="2 3">YMD61</strain>
    </source>
</reference>
<sequence>MAEHGTGDVTADDEAMVFTDDVATFGDRLTHAREAAGLTVAGFARRLGVRRPLVEAWEGDQREPRANQMQMMAGLLGVSLRWLLTGEGGQEEAPVQGGPVPEEMRRLTSEVAQMRTEMLALAGRMGELEGRLRAQAMRNGADAR</sequence>
<organism evidence="2 3">
    <name type="scientific">Fuscovulum ytuae</name>
    <dbReference type="NCBI Taxonomy" id="3042299"/>
    <lineage>
        <taxon>Bacteria</taxon>
        <taxon>Pseudomonadati</taxon>
        <taxon>Pseudomonadota</taxon>
        <taxon>Alphaproteobacteria</taxon>
        <taxon>Rhodobacterales</taxon>
        <taxon>Paracoccaceae</taxon>
        <taxon>Fuscovulum</taxon>
    </lineage>
</organism>
<evidence type="ECO:0000313" key="2">
    <source>
        <dbReference type="EMBL" id="WGV16492.1"/>
    </source>
</evidence>
<dbReference type="InterPro" id="IPR010982">
    <property type="entry name" value="Lambda_DNA-bd_dom_sf"/>
</dbReference>
<keyword evidence="3" id="KW-1185">Reference proteome</keyword>
<dbReference type="Proteomes" id="UP001230978">
    <property type="component" value="Chromosome"/>
</dbReference>
<dbReference type="SMART" id="SM00530">
    <property type="entry name" value="HTH_XRE"/>
    <property type="match status" value="1"/>
</dbReference>
<evidence type="ECO:0000259" key="1">
    <source>
        <dbReference type="PROSITE" id="PS50943"/>
    </source>
</evidence>
<protein>
    <submittedName>
        <fullName evidence="2">Helix-turn-helix domain-containing protein</fullName>
    </submittedName>
</protein>
<dbReference type="SUPFAM" id="SSF47413">
    <property type="entry name" value="lambda repressor-like DNA-binding domains"/>
    <property type="match status" value="1"/>
</dbReference>
<evidence type="ECO:0000313" key="3">
    <source>
        <dbReference type="Proteomes" id="UP001230978"/>
    </source>
</evidence>
<feature type="domain" description="HTH cro/C1-type" evidence="1">
    <location>
        <begin position="29"/>
        <end position="83"/>
    </location>
</feature>
<dbReference type="RefSeq" id="WP_281466884.1">
    <property type="nucleotide sequence ID" value="NZ_CP124535.1"/>
</dbReference>
<accession>A0ABY8Q753</accession>
<proteinExistence type="predicted"/>
<dbReference type="InterPro" id="IPR001387">
    <property type="entry name" value="Cro/C1-type_HTH"/>
</dbReference>
<dbReference type="EMBL" id="CP124535">
    <property type="protein sequence ID" value="WGV16492.1"/>
    <property type="molecule type" value="Genomic_DNA"/>
</dbReference>
<dbReference type="PROSITE" id="PS50943">
    <property type="entry name" value="HTH_CROC1"/>
    <property type="match status" value="1"/>
</dbReference>
<dbReference type="Pfam" id="PF12844">
    <property type="entry name" value="HTH_19"/>
    <property type="match status" value="1"/>
</dbReference>
<dbReference type="CDD" id="cd00093">
    <property type="entry name" value="HTH_XRE"/>
    <property type="match status" value="1"/>
</dbReference>